<keyword evidence="1" id="KW-0808">Transferase</keyword>
<keyword evidence="1" id="KW-0012">Acyltransferase</keyword>
<dbReference type="InterPro" id="IPR001451">
    <property type="entry name" value="Hexapep"/>
</dbReference>
<dbReference type="RefSeq" id="WP_354697387.1">
    <property type="nucleotide sequence ID" value="NZ_CP114014.1"/>
</dbReference>
<proteinExistence type="predicted"/>
<accession>A0AAU7AXW1</accession>
<dbReference type="SUPFAM" id="SSF51161">
    <property type="entry name" value="Trimeric LpxA-like enzymes"/>
    <property type="match status" value="1"/>
</dbReference>
<gene>
    <name evidence="1" type="primary">cysE_2</name>
    <name evidence="1" type="ORF">DSM112329_03012</name>
</gene>
<dbReference type="InterPro" id="IPR011004">
    <property type="entry name" value="Trimer_LpxA-like_sf"/>
</dbReference>
<dbReference type="EMBL" id="CP114014">
    <property type="protein sequence ID" value="XAY06149.1"/>
    <property type="molecule type" value="Genomic_DNA"/>
</dbReference>
<reference evidence="1" key="1">
    <citation type="submission" date="2022-12" db="EMBL/GenBank/DDBJ databases">
        <title>Paraconexibacter alkalitolerans sp. nov. and Baekduia alba sp. nov., isolated from soil and emended description of the genera Paraconexibacter (Chun et al., 2020) and Baekduia (An et al., 2020).</title>
        <authorList>
            <person name="Vieira S."/>
            <person name="Huber K.J."/>
            <person name="Geppert A."/>
            <person name="Wolf J."/>
            <person name="Neumann-Schaal M."/>
            <person name="Muesken M."/>
            <person name="Overmann J."/>
        </authorList>
    </citation>
    <scope>NUCLEOTIDE SEQUENCE</scope>
    <source>
        <strain evidence="1">AEG42_29</strain>
    </source>
</reference>
<dbReference type="EC" id="2.3.1.30" evidence="1"/>
<dbReference type="AlphaFoldDB" id="A0AAU7AXW1"/>
<protein>
    <submittedName>
        <fullName evidence="1">Serine acetyltransferase</fullName>
        <ecNumber evidence="1">2.3.1.30</ecNumber>
    </submittedName>
</protein>
<evidence type="ECO:0000313" key="1">
    <source>
        <dbReference type="EMBL" id="XAY06149.1"/>
    </source>
</evidence>
<organism evidence="1">
    <name type="scientific">Paraconexibacter sp. AEG42_29</name>
    <dbReference type="NCBI Taxonomy" id="2997339"/>
    <lineage>
        <taxon>Bacteria</taxon>
        <taxon>Bacillati</taxon>
        <taxon>Actinomycetota</taxon>
        <taxon>Thermoleophilia</taxon>
        <taxon>Solirubrobacterales</taxon>
        <taxon>Paraconexibacteraceae</taxon>
        <taxon>Paraconexibacter</taxon>
    </lineage>
</organism>
<dbReference type="Pfam" id="PF00132">
    <property type="entry name" value="Hexapep"/>
    <property type="match status" value="1"/>
</dbReference>
<dbReference type="PANTHER" id="PTHR42811">
    <property type="entry name" value="SERINE ACETYLTRANSFERASE"/>
    <property type="match status" value="1"/>
</dbReference>
<dbReference type="KEGG" id="parq:DSM112329_03012"/>
<sequence>MTAVPSPVHPPGTTAHSSVIALYRSDYHAHCSHKAPESPRRRRLLAIPRLLVNPSLQAVFVVRVANASPRATWWIWRNFFVRLHSMDWSGKLEIGPGFEIPHPIGVLLAAGSKIGTNVGLGHNVTLAGDAQDGRPVIGDRVTVYPGVVFVGGVTIGDDCVIGANSVVTRDVPPRMMVTPRGNVPLAATGHG</sequence>
<dbReference type="GO" id="GO:0009001">
    <property type="term" value="F:serine O-acetyltransferase activity"/>
    <property type="evidence" value="ECO:0007669"/>
    <property type="project" value="UniProtKB-EC"/>
</dbReference>
<dbReference type="Gene3D" id="2.160.10.10">
    <property type="entry name" value="Hexapeptide repeat proteins"/>
    <property type="match status" value="1"/>
</dbReference>
<name>A0AAU7AXW1_9ACTN</name>